<dbReference type="Proteomes" id="UP000789706">
    <property type="component" value="Unassembled WGS sequence"/>
</dbReference>
<protein>
    <submittedName>
        <fullName evidence="1">5129_t:CDS:1</fullName>
    </submittedName>
</protein>
<feature type="non-terminal residue" evidence="1">
    <location>
        <position position="1"/>
    </location>
</feature>
<reference evidence="1" key="1">
    <citation type="submission" date="2021-06" db="EMBL/GenBank/DDBJ databases">
        <authorList>
            <person name="Kallberg Y."/>
            <person name="Tangrot J."/>
            <person name="Rosling A."/>
        </authorList>
    </citation>
    <scope>NUCLEOTIDE SEQUENCE</scope>
    <source>
        <strain evidence="1">AZ414A</strain>
    </source>
</reference>
<dbReference type="EMBL" id="CAJVPK010004194">
    <property type="protein sequence ID" value="CAG8634624.1"/>
    <property type="molecule type" value="Genomic_DNA"/>
</dbReference>
<comment type="caution">
    <text evidence="1">The sequence shown here is derived from an EMBL/GenBank/DDBJ whole genome shotgun (WGS) entry which is preliminary data.</text>
</comment>
<gene>
    <name evidence="1" type="ORF">DEBURN_LOCUS10917</name>
</gene>
<sequence>NSTNFYNSKNAKNIWNIRIPGIFYYINIMNFHEHYSELLKKLPPSIKKNIWNRLISRVHNPLSEEQTSSIHSDIESLLISKIDKYAKKKNLQRRSKLILDHSRSNLDQTEINLKSNLDQTEINLRPNLQVINSEDEINARVKESTQETLNSIKQQKEVECNQIRLDMALKSRNLFEHILKKYIRDGTIYNLIHLLEEADGTRYPDISRIVKKN</sequence>
<name>A0A9N9DD61_9GLOM</name>
<keyword evidence="2" id="KW-1185">Reference proteome</keyword>
<evidence type="ECO:0000313" key="2">
    <source>
        <dbReference type="Proteomes" id="UP000789706"/>
    </source>
</evidence>
<accession>A0A9N9DD61</accession>
<proteinExistence type="predicted"/>
<organism evidence="1 2">
    <name type="scientific">Diversispora eburnea</name>
    <dbReference type="NCBI Taxonomy" id="1213867"/>
    <lineage>
        <taxon>Eukaryota</taxon>
        <taxon>Fungi</taxon>
        <taxon>Fungi incertae sedis</taxon>
        <taxon>Mucoromycota</taxon>
        <taxon>Glomeromycotina</taxon>
        <taxon>Glomeromycetes</taxon>
        <taxon>Diversisporales</taxon>
        <taxon>Diversisporaceae</taxon>
        <taxon>Diversispora</taxon>
    </lineage>
</organism>
<evidence type="ECO:0000313" key="1">
    <source>
        <dbReference type="EMBL" id="CAG8634624.1"/>
    </source>
</evidence>
<dbReference type="AlphaFoldDB" id="A0A9N9DD61"/>